<keyword evidence="8" id="KW-1185">Reference proteome</keyword>
<feature type="domain" description="TonB-dependent receptor-like beta-barrel" evidence="6">
    <location>
        <begin position="367"/>
        <end position="653"/>
    </location>
</feature>
<dbReference type="GO" id="GO:0009279">
    <property type="term" value="C:cell outer membrane"/>
    <property type="evidence" value="ECO:0007669"/>
    <property type="project" value="UniProtKB-SubCell"/>
</dbReference>
<dbReference type="Pfam" id="PF00593">
    <property type="entry name" value="TonB_dep_Rec_b-barrel"/>
    <property type="match status" value="1"/>
</dbReference>
<evidence type="ECO:0000313" key="7">
    <source>
        <dbReference type="EMBL" id="NUU45557.1"/>
    </source>
</evidence>
<accession>A0A7Y6B301</accession>
<dbReference type="Gene3D" id="2.170.130.10">
    <property type="entry name" value="TonB-dependent receptor, plug domain"/>
    <property type="match status" value="1"/>
</dbReference>
<keyword evidence="5" id="KW-0812">Transmembrane</keyword>
<evidence type="ECO:0000256" key="1">
    <source>
        <dbReference type="ARBA" id="ARBA00004442"/>
    </source>
</evidence>
<evidence type="ECO:0000256" key="2">
    <source>
        <dbReference type="ARBA" id="ARBA00023136"/>
    </source>
</evidence>
<keyword evidence="2 5" id="KW-0472">Membrane</keyword>
<feature type="compositionally biased region" description="Pro residues" evidence="4">
    <location>
        <begin position="701"/>
        <end position="711"/>
    </location>
</feature>
<dbReference type="Gene3D" id="2.40.170.20">
    <property type="entry name" value="TonB-dependent receptor, beta-barrel domain"/>
    <property type="match status" value="1"/>
</dbReference>
<dbReference type="Proteomes" id="UP000536441">
    <property type="component" value="Unassembled WGS sequence"/>
</dbReference>
<proteinExistence type="predicted"/>
<name>A0A7Y6B301_9SPHN</name>
<evidence type="ECO:0000313" key="8">
    <source>
        <dbReference type="Proteomes" id="UP000536441"/>
    </source>
</evidence>
<feature type="region of interest" description="Disordered" evidence="4">
    <location>
        <begin position="698"/>
        <end position="731"/>
    </location>
</feature>
<keyword evidence="5" id="KW-1133">Transmembrane helix</keyword>
<evidence type="ECO:0000256" key="3">
    <source>
        <dbReference type="ARBA" id="ARBA00023237"/>
    </source>
</evidence>
<protein>
    <submittedName>
        <fullName evidence="7">TonB-dependent receptor</fullName>
    </submittedName>
</protein>
<dbReference type="InterPro" id="IPR037066">
    <property type="entry name" value="Plug_dom_sf"/>
</dbReference>
<evidence type="ECO:0000256" key="4">
    <source>
        <dbReference type="SAM" id="MobiDB-lite"/>
    </source>
</evidence>
<organism evidence="7 8">
    <name type="scientific">Sphingomonas zeae</name>
    <dbReference type="NCBI Taxonomy" id="1646122"/>
    <lineage>
        <taxon>Bacteria</taxon>
        <taxon>Pseudomonadati</taxon>
        <taxon>Pseudomonadota</taxon>
        <taxon>Alphaproteobacteria</taxon>
        <taxon>Sphingomonadales</taxon>
        <taxon>Sphingomonadaceae</taxon>
        <taxon>Sphingomonas</taxon>
    </lineage>
</organism>
<comment type="caution">
    <text evidence="7">The sequence shown here is derived from an EMBL/GenBank/DDBJ whole genome shotgun (WGS) entry which is preliminary data.</text>
</comment>
<keyword evidence="3" id="KW-0998">Cell outer membrane</keyword>
<dbReference type="InterPro" id="IPR036942">
    <property type="entry name" value="Beta-barrel_TonB_sf"/>
</dbReference>
<evidence type="ECO:0000256" key="5">
    <source>
        <dbReference type="SAM" id="Phobius"/>
    </source>
</evidence>
<reference evidence="7 8" key="1">
    <citation type="submission" date="2020-05" db="EMBL/GenBank/DDBJ databases">
        <title>Genome Sequencing of Type Strains.</title>
        <authorList>
            <person name="Lemaire J.F."/>
            <person name="Inderbitzin P."/>
            <person name="Gregorio O.A."/>
            <person name="Collins S.B."/>
            <person name="Wespe N."/>
            <person name="Knight-Connoni V."/>
        </authorList>
    </citation>
    <scope>NUCLEOTIDE SEQUENCE [LARGE SCALE GENOMIC DNA]</scope>
    <source>
        <strain evidence="7 8">DSM 100049</strain>
    </source>
</reference>
<dbReference type="SUPFAM" id="SSF56935">
    <property type="entry name" value="Porins"/>
    <property type="match status" value="1"/>
</dbReference>
<evidence type="ECO:0000259" key="6">
    <source>
        <dbReference type="Pfam" id="PF00593"/>
    </source>
</evidence>
<dbReference type="InterPro" id="IPR000531">
    <property type="entry name" value="Beta-barrel_TonB"/>
</dbReference>
<keyword evidence="7" id="KW-0675">Receptor</keyword>
<feature type="transmembrane region" description="Helical" evidence="5">
    <location>
        <begin position="27"/>
        <end position="46"/>
    </location>
</feature>
<dbReference type="AlphaFoldDB" id="A0A7Y6B301"/>
<comment type="subcellular location">
    <subcellularLocation>
        <location evidence="1">Cell outer membrane</location>
    </subcellularLocation>
</comment>
<dbReference type="PANTHER" id="PTHR47234">
    <property type="match status" value="1"/>
</dbReference>
<dbReference type="EMBL" id="JABMCH010000039">
    <property type="protein sequence ID" value="NUU45557.1"/>
    <property type="molecule type" value="Genomic_DNA"/>
</dbReference>
<dbReference type="PANTHER" id="PTHR47234:SF1">
    <property type="entry name" value="TONB-DEPENDENT RECEPTOR"/>
    <property type="match status" value="1"/>
</dbReference>
<sequence length="883" mass="93781">MVATVSVKLHVGDGSGLTMRFKGRARLYAGAGWTVIVLGLAMPTGAQGQEAPPPATSDVANPAPLPPDVTVTGKRIPGSVIGAVEPVAVLDAQALEALGATNLADLLKKVKALTSSSGGGEPVMLLNGRRVSGFSEFQSLPYEAMERIEVLPEQEAARFGYPPNVRVMNFITKKKFRAVTVFEMPGITPEGGGGTNYAEVTSARIDGPRRLTFNISHLRQDPVLQSQRDIVPDPDTLFATTGNVTGVNGASLDPRLDALAGRSVTLAGVPIDPAARGTLAAYANSPGAVTDLGPYRTIQPLSDTIHSEVGLASPLTKTVSGSLILSMEAIQTKGLNGLAPALLRVPGGLGNFPFANDTLLYRYLPDSVLHQRTTSMALHAGGTLTGDVRRWSWAITGNYDRMVSRSTSETGVPLGALQASIDADGDPMAAIDPVTAARRDLNRSRAVSDTIGVKATANGPVVRLPAGEAMLTVTTDYTRIDSDARTNLSLATDAVGRTMRGASVNATVPIASAREGSLGFLGEMQFSAMAGVSRVSDFGRLSTSNLGLNWTPVRRVQLNASVNVAQTAPAVTQLVAPVLATPNTPFFDYVTGRSTLVTTIAGGNPGLAPEKRRVTTLGIAVQPIKDKEIRLSTDYVDTRIDNQAASLGGATPAFQRVFPDLFVRDALGQLVSVDLRPVNLAFERERKLRLTVDAQVMLGKTPPPPPPPAPGTNPAAAKAAPPPRPPKRPPALWLTATTNYRLEDRLTLRSGGPVLDLLDGATLSGTGGRPRWDVDMTGNFSYGVFNMGVYGRLQGPTRIRSDIAASDLHFSGRTWLVLYSFVRMEKVIKQPWAKGMNVNVTIENLLNDRINVTDRNGDTPNRFQPAYLDPIGRSIRVGVRKLF</sequence>
<gene>
    <name evidence="7" type="ORF">HP438_00985</name>
</gene>